<evidence type="ECO:0000313" key="2">
    <source>
        <dbReference type="EMBL" id="AMK76688.1"/>
    </source>
</evidence>
<dbReference type="STRING" id="1538553.JT25_009325"/>
<dbReference type="InterPro" id="IPR051624">
    <property type="entry name" value="RMD1/Sad1-interacting"/>
</dbReference>
<name>A0A126T3Q1_9GAMM</name>
<gene>
    <name evidence="2" type="ORF">JT25_009325</name>
</gene>
<dbReference type="InterPro" id="IPR003734">
    <property type="entry name" value="DUF155"/>
</dbReference>
<dbReference type="RefSeq" id="WP_020483836.1">
    <property type="nucleotide sequence ID" value="NZ_CP014476.1"/>
</dbReference>
<dbReference type="KEGG" id="mdn:JT25_009325"/>
<evidence type="ECO:0000313" key="3">
    <source>
        <dbReference type="Proteomes" id="UP000030512"/>
    </source>
</evidence>
<organism evidence="2 3">
    <name type="scientific">Methylomonas denitrificans</name>
    <dbReference type="NCBI Taxonomy" id="1538553"/>
    <lineage>
        <taxon>Bacteria</taxon>
        <taxon>Pseudomonadati</taxon>
        <taxon>Pseudomonadota</taxon>
        <taxon>Gammaproteobacteria</taxon>
        <taxon>Methylococcales</taxon>
        <taxon>Methylococcaceae</taxon>
        <taxon>Methylomonas</taxon>
    </lineage>
</organism>
<feature type="domain" description="DUF155" evidence="1">
    <location>
        <begin position="51"/>
        <end position="217"/>
    </location>
</feature>
<dbReference type="AlphaFoldDB" id="A0A126T3Q1"/>
<dbReference type="PANTHER" id="PTHR16255:SF1">
    <property type="entry name" value="REQUIRED FOR MEIOTIC NUCLEAR DIVISION PROTEIN 1 HOMOLOG"/>
    <property type="match status" value="1"/>
</dbReference>
<evidence type="ECO:0000259" key="1">
    <source>
        <dbReference type="Pfam" id="PF02582"/>
    </source>
</evidence>
<keyword evidence="3" id="KW-1185">Reference proteome</keyword>
<sequence>MTDDRPIKRCLTVCLAQSFEFAQLREKLLDTTRAQLFRNALVVDYKTGCAIVFAYGVMVCWNLNLDDRRALQDLLLDYAIKPDAEPQEDNFSYEVGCEQDRFQHDHLELQSADFKVLLALSHAMAQSIKLAAFEGHAIDTIRATSHLPQSLAREGKIKLNRKTMAMIRGQLFLTKSDIILNYDLLDTPEFFWEHPEYQHIYSMAANYLEIQQRTDVLSKKLETIHELLEMLADEQKHQHSSALEWIIIWLIAVEIVMSILDKLF</sequence>
<dbReference type="Proteomes" id="UP000030512">
    <property type="component" value="Chromosome"/>
</dbReference>
<proteinExistence type="predicted"/>
<dbReference type="Pfam" id="PF02582">
    <property type="entry name" value="DUF155"/>
    <property type="match status" value="1"/>
</dbReference>
<dbReference type="EMBL" id="CP014476">
    <property type="protein sequence ID" value="AMK76688.1"/>
    <property type="molecule type" value="Genomic_DNA"/>
</dbReference>
<reference evidence="2 3" key="1">
    <citation type="journal article" date="2015" name="Environ. Microbiol.">
        <title>Methane oxidation coupled to nitrate reduction under hypoxia by the Gammaproteobacterium Methylomonas denitrificans, sp. nov. type strain FJG1.</title>
        <authorList>
            <person name="Kits K.D."/>
            <person name="Klotz M.G."/>
            <person name="Stein L.Y."/>
        </authorList>
    </citation>
    <scope>NUCLEOTIDE SEQUENCE [LARGE SCALE GENOMIC DNA]</scope>
    <source>
        <strain evidence="2 3">FJG1</strain>
    </source>
</reference>
<protein>
    <submittedName>
        <fullName evidence="2">Sad1-interacting factor 2</fullName>
    </submittedName>
</protein>
<dbReference type="OrthoDB" id="529323at2"/>
<accession>A0A126T3Q1</accession>
<dbReference type="PANTHER" id="PTHR16255">
    <property type="entry name" value="REQUIRED FOR MEIOTIC NUCLEAR DIVISION PROTEIN 1 HOMOLOG"/>
    <property type="match status" value="1"/>
</dbReference>